<proteinExistence type="predicted"/>
<evidence type="ECO:0000313" key="2">
    <source>
        <dbReference type="EMBL" id="TKW54649.1"/>
    </source>
</evidence>
<keyword evidence="3" id="KW-1185">Reference proteome</keyword>
<dbReference type="AlphaFoldDB" id="A0A4U6XGX0"/>
<sequence length="90" mass="9867">MAYMPNPKPSRVTDHRPGPYTEAKETYDAHSGLWYAARTKRQIATTQHPASIVQRYEANAQGHSITVVTSTLSSGPLFSVLIVLSKCAHA</sequence>
<comment type="caution">
    <text evidence="2">The sequence shown here is derived from an EMBL/GenBank/DDBJ whole genome shotgun (WGS) entry which is preliminary data.</text>
</comment>
<dbReference type="Proteomes" id="UP000310108">
    <property type="component" value="Unassembled WGS sequence"/>
</dbReference>
<feature type="region of interest" description="Disordered" evidence="1">
    <location>
        <begin position="1"/>
        <end position="23"/>
    </location>
</feature>
<name>A0A4U6XGX0_9PEZI</name>
<feature type="compositionally biased region" description="Basic and acidic residues" evidence="1">
    <location>
        <begin position="11"/>
        <end position="23"/>
    </location>
</feature>
<organism evidence="2 3">
    <name type="scientific">Colletotrichum tanaceti</name>
    <dbReference type="NCBI Taxonomy" id="1306861"/>
    <lineage>
        <taxon>Eukaryota</taxon>
        <taxon>Fungi</taxon>
        <taxon>Dikarya</taxon>
        <taxon>Ascomycota</taxon>
        <taxon>Pezizomycotina</taxon>
        <taxon>Sordariomycetes</taxon>
        <taxon>Hypocreomycetidae</taxon>
        <taxon>Glomerellales</taxon>
        <taxon>Glomerellaceae</taxon>
        <taxon>Colletotrichum</taxon>
        <taxon>Colletotrichum destructivum species complex</taxon>
    </lineage>
</organism>
<gene>
    <name evidence="2" type="ORF">CTA1_10803</name>
</gene>
<accession>A0A4U6XGX0</accession>
<evidence type="ECO:0000256" key="1">
    <source>
        <dbReference type="SAM" id="MobiDB-lite"/>
    </source>
</evidence>
<reference evidence="2 3" key="1">
    <citation type="journal article" date="2019" name="PLoS ONE">
        <title>Comparative genome analysis indicates high evolutionary potential of pathogenicity genes in Colletotrichum tanaceti.</title>
        <authorList>
            <person name="Lelwala R.V."/>
            <person name="Korhonen P.K."/>
            <person name="Young N.D."/>
            <person name="Scott J.B."/>
            <person name="Ades P.A."/>
            <person name="Gasser R.B."/>
            <person name="Taylor P.W.J."/>
        </authorList>
    </citation>
    <scope>NUCLEOTIDE SEQUENCE [LARGE SCALE GENOMIC DNA]</scope>
    <source>
        <strain evidence="2">BRIP57314</strain>
    </source>
</reference>
<evidence type="ECO:0000313" key="3">
    <source>
        <dbReference type="Proteomes" id="UP000310108"/>
    </source>
</evidence>
<protein>
    <submittedName>
        <fullName evidence="2">Uncharacterized protein</fullName>
    </submittedName>
</protein>
<dbReference type="EMBL" id="PJEX01000127">
    <property type="protein sequence ID" value="TKW54649.1"/>
    <property type="molecule type" value="Genomic_DNA"/>
</dbReference>